<dbReference type="PANTHER" id="PTHR24260:SF136">
    <property type="entry name" value="GH08193P-RELATED"/>
    <property type="match status" value="1"/>
</dbReference>
<dbReference type="InterPro" id="IPR009003">
    <property type="entry name" value="Peptidase_S1_PA"/>
</dbReference>
<dbReference type="AlphaFoldDB" id="A0A0P8Y0H8"/>
<dbReference type="GO" id="GO:0004252">
    <property type="term" value="F:serine-type endopeptidase activity"/>
    <property type="evidence" value="ECO:0007669"/>
    <property type="project" value="InterPro"/>
</dbReference>
<dbReference type="GO" id="GO:0006508">
    <property type="term" value="P:proteolysis"/>
    <property type="evidence" value="ECO:0007669"/>
    <property type="project" value="InterPro"/>
</dbReference>
<dbReference type="PROSITE" id="PS51257">
    <property type="entry name" value="PROKAR_LIPOPROTEIN"/>
    <property type="match status" value="1"/>
</dbReference>
<accession>A0A0P8Y0H8</accession>
<protein>
    <recommendedName>
        <fullName evidence="1">Peptidase S1 domain-containing protein</fullName>
    </recommendedName>
</protein>
<name>A0A0P8Y0H8_DROAN</name>
<dbReference type="Pfam" id="PF00089">
    <property type="entry name" value="Trypsin"/>
    <property type="match status" value="1"/>
</dbReference>
<organism evidence="2 3">
    <name type="scientific">Drosophila ananassae</name>
    <name type="common">Fruit fly</name>
    <dbReference type="NCBI Taxonomy" id="7217"/>
    <lineage>
        <taxon>Eukaryota</taxon>
        <taxon>Metazoa</taxon>
        <taxon>Ecdysozoa</taxon>
        <taxon>Arthropoda</taxon>
        <taxon>Hexapoda</taxon>
        <taxon>Insecta</taxon>
        <taxon>Pterygota</taxon>
        <taxon>Neoptera</taxon>
        <taxon>Endopterygota</taxon>
        <taxon>Diptera</taxon>
        <taxon>Brachycera</taxon>
        <taxon>Muscomorpha</taxon>
        <taxon>Ephydroidea</taxon>
        <taxon>Drosophilidae</taxon>
        <taxon>Drosophila</taxon>
        <taxon>Sophophora</taxon>
    </lineage>
</organism>
<dbReference type="InParanoid" id="A0A0P8Y0H8"/>
<sequence length="100" mass="11283">MALIRNKTDFLCTGTLISNQFILTAASCIINRNQILVRLGESQNLTTAEEYSVKKAYVHVNFSSKTLENNIALLEFHKVLRGNGYGNSYSFFDMLGRCLK</sequence>
<dbReference type="InterPro" id="IPR001254">
    <property type="entry name" value="Trypsin_dom"/>
</dbReference>
<evidence type="ECO:0000259" key="1">
    <source>
        <dbReference type="Pfam" id="PF00089"/>
    </source>
</evidence>
<evidence type="ECO:0000313" key="3">
    <source>
        <dbReference type="Proteomes" id="UP000007801"/>
    </source>
</evidence>
<evidence type="ECO:0000313" key="2">
    <source>
        <dbReference type="EMBL" id="KPU80699.1"/>
    </source>
</evidence>
<feature type="domain" description="Peptidase S1" evidence="1">
    <location>
        <begin position="4"/>
        <end position="78"/>
    </location>
</feature>
<dbReference type="PANTHER" id="PTHR24260">
    <property type="match status" value="1"/>
</dbReference>
<dbReference type="EMBL" id="CH902617">
    <property type="protein sequence ID" value="KPU80699.1"/>
    <property type="molecule type" value="Genomic_DNA"/>
</dbReference>
<dbReference type="Gene3D" id="2.40.10.10">
    <property type="entry name" value="Trypsin-like serine proteases"/>
    <property type="match status" value="1"/>
</dbReference>
<dbReference type="Proteomes" id="UP000007801">
    <property type="component" value="Unassembled WGS sequence"/>
</dbReference>
<keyword evidence="3" id="KW-1185">Reference proteome</keyword>
<dbReference type="InterPro" id="IPR043504">
    <property type="entry name" value="Peptidase_S1_PA_chymotrypsin"/>
</dbReference>
<dbReference type="SUPFAM" id="SSF50494">
    <property type="entry name" value="Trypsin-like serine proteases"/>
    <property type="match status" value="1"/>
</dbReference>
<reference evidence="2 3" key="1">
    <citation type="journal article" date="2007" name="Nature">
        <title>Evolution of genes and genomes on the Drosophila phylogeny.</title>
        <authorList>
            <consortium name="Drosophila 12 Genomes Consortium"/>
            <person name="Clark A.G."/>
            <person name="Eisen M.B."/>
            <person name="Smith D.R."/>
            <person name="Bergman C.M."/>
            <person name="Oliver B."/>
            <person name="Markow T.A."/>
            <person name="Kaufman T.C."/>
            <person name="Kellis M."/>
            <person name="Gelbart W."/>
            <person name="Iyer V.N."/>
            <person name="Pollard D.A."/>
            <person name="Sackton T.B."/>
            <person name="Larracuente A.M."/>
            <person name="Singh N.D."/>
            <person name="Abad J.P."/>
            <person name="Abt D.N."/>
            <person name="Adryan B."/>
            <person name="Aguade M."/>
            <person name="Akashi H."/>
            <person name="Anderson W.W."/>
            <person name="Aquadro C.F."/>
            <person name="Ardell D.H."/>
            <person name="Arguello R."/>
            <person name="Artieri C.G."/>
            <person name="Barbash D.A."/>
            <person name="Barker D."/>
            <person name="Barsanti P."/>
            <person name="Batterham P."/>
            <person name="Batzoglou S."/>
            <person name="Begun D."/>
            <person name="Bhutkar A."/>
            <person name="Blanco E."/>
            <person name="Bosak S.A."/>
            <person name="Bradley R.K."/>
            <person name="Brand A.D."/>
            <person name="Brent M.R."/>
            <person name="Brooks A.N."/>
            <person name="Brown R.H."/>
            <person name="Butlin R.K."/>
            <person name="Caggese C."/>
            <person name="Calvi B.R."/>
            <person name="Bernardo de Carvalho A."/>
            <person name="Caspi A."/>
            <person name="Castrezana S."/>
            <person name="Celniker S.E."/>
            <person name="Chang J.L."/>
            <person name="Chapple C."/>
            <person name="Chatterji S."/>
            <person name="Chinwalla A."/>
            <person name="Civetta A."/>
            <person name="Clifton S.W."/>
            <person name="Comeron J.M."/>
            <person name="Costello J.C."/>
            <person name="Coyne J.A."/>
            <person name="Daub J."/>
            <person name="David R.G."/>
            <person name="Delcher A.L."/>
            <person name="Delehaunty K."/>
            <person name="Do C.B."/>
            <person name="Ebling H."/>
            <person name="Edwards K."/>
            <person name="Eickbush T."/>
            <person name="Evans J.D."/>
            <person name="Filipski A."/>
            <person name="Findeiss S."/>
            <person name="Freyhult E."/>
            <person name="Fulton L."/>
            <person name="Fulton R."/>
            <person name="Garcia A.C."/>
            <person name="Gardiner A."/>
            <person name="Garfield D.A."/>
            <person name="Garvin B.E."/>
            <person name="Gibson G."/>
            <person name="Gilbert D."/>
            <person name="Gnerre S."/>
            <person name="Godfrey J."/>
            <person name="Good R."/>
            <person name="Gotea V."/>
            <person name="Gravely B."/>
            <person name="Greenberg A.J."/>
            <person name="Griffiths-Jones S."/>
            <person name="Gross S."/>
            <person name="Guigo R."/>
            <person name="Gustafson E.A."/>
            <person name="Haerty W."/>
            <person name="Hahn M.W."/>
            <person name="Halligan D.L."/>
            <person name="Halpern A.L."/>
            <person name="Halter G.M."/>
            <person name="Han M.V."/>
            <person name="Heger A."/>
            <person name="Hillier L."/>
            <person name="Hinrichs A.S."/>
            <person name="Holmes I."/>
            <person name="Hoskins R.A."/>
            <person name="Hubisz M.J."/>
            <person name="Hultmark D."/>
            <person name="Huntley M.A."/>
            <person name="Jaffe D.B."/>
            <person name="Jagadeeshan S."/>
            <person name="Jeck W.R."/>
            <person name="Johnson J."/>
            <person name="Jones C.D."/>
            <person name="Jordan W.C."/>
            <person name="Karpen G.H."/>
            <person name="Kataoka E."/>
            <person name="Keightley P.D."/>
            <person name="Kheradpour P."/>
            <person name="Kirkness E.F."/>
            <person name="Koerich L.B."/>
            <person name="Kristiansen K."/>
            <person name="Kudrna D."/>
            <person name="Kulathinal R.J."/>
            <person name="Kumar S."/>
            <person name="Kwok R."/>
            <person name="Lander E."/>
            <person name="Langley C.H."/>
            <person name="Lapoint R."/>
            <person name="Lazzaro B.P."/>
            <person name="Lee S.J."/>
            <person name="Levesque L."/>
            <person name="Li R."/>
            <person name="Lin C.F."/>
            <person name="Lin M.F."/>
            <person name="Lindblad-Toh K."/>
            <person name="Llopart A."/>
            <person name="Long M."/>
            <person name="Low L."/>
            <person name="Lozovsky E."/>
            <person name="Lu J."/>
            <person name="Luo M."/>
            <person name="Machado C.A."/>
            <person name="Makalowski W."/>
            <person name="Marzo M."/>
            <person name="Matsuda M."/>
            <person name="Matzkin L."/>
            <person name="McAllister B."/>
            <person name="McBride C.S."/>
            <person name="McKernan B."/>
            <person name="McKernan K."/>
            <person name="Mendez-Lago M."/>
            <person name="Minx P."/>
            <person name="Mollenhauer M.U."/>
            <person name="Montooth K."/>
            <person name="Mount S.M."/>
            <person name="Mu X."/>
            <person name="Myers E."/>
            <person name="Negre B."/>
            <person name="Newfeld S."/>
            <person name="Nielsen R."/>
            <person name="Noor M.A."/>
            <person name="O'Grady P."/>
            <person name="Pachter L."/>
            <person name="Papaceit M."/>
            <person name="Parisi M.J."/>
            <person name="Parisi M."/>
            <person name="Parts L."/>
            <person name="Pedersen J.S."/>
            <person name="Pesole G."/>
            <person name="Phillippy A.M."/>
            <person name="Ponting C.P."/>
            <person name="Pop M."/>
            <person name="Porcelli D."/>
            <person name="Powell J.R."/>
            <person name="Prohaska S."/>
            <person name="Pruitt K."/>
            <person name="Puig M."/>
            <person name="Quesneville H."/>
            <person name="Ram K.R."/>
            <person name="Rand D."/>
            <person name="Rasmussen M.D."/>
            <person name="Reed L.K."/>
            <person name="Reenan R."/>
            <person name="Reily A."/>
            <person name="Remington K.A."/>
            <person name="Rieger T.T."/>
            <person name="Ritchie M.G."/>
            <person name="Robin C."/>
            <person name="Rogers Y.H."/>
            <person name="Rohde C."/>
            <person name="Rozas J."/>
            <person name="Rubenfield M.J."/>
            <person name="Ruiz A."/>
            <person name="Russo S."/>
            <person name="Salzberg S.L."/>
            <person name="Sanchez-Gracia A."/>
            <person name="Saranga D.J."/>
            <person name="Sato H."/>
            <person name="Schaeffer S.W."/>
            <person name="Schatz M.C."/>
            <person name="Schlenke T."/>
            <person name="Schwartz R."/>
            <person name="Segarra C."/>
            <person name="Singh R.S."/>
            <person name="Sirot L."/>
            <person name="Sirota M."/>
            <person name="Sisneros N.B."/>
            <person name="Smith C.D."/>
            <person name="Smith T.F."/>
            <person name="Spieth J."/>
            <person name="Stage D.E."/>
            <person name="Stark A."/>
            <person name="Stephan W."/>
            <person name="Strausberg R.L."/>
            <person name="Strempel S."/>
            <person name="Sturgill D."/>
            <person name="Sutton G."/>
            <person name="Sutton G.G."/>
            <person name="Tao W."/>
            <person name="Teichmann S."/>
            <person name="Tobari Y.N."/>
            <person name="Tomimura Y."/>
            <person name="Tsolas J.M."/>
            <person name="Valente V.L."/>
            <person name="Venter E."/>
            <person name="Venter J.C."/>
            <person name="Vicario S."/>
            <person name="Vieira F.G."/>
            <person name="Vilella A.J."/>
            <person name="Villasante A."/>
            <person name="Walenz B."/>
            <person name="Wang J."/>
            <person name="Wasserman M."/>
            <person name="Watts T."/>
            <person name="Wilson D."/>
            <person name="Wilson R.K."/>
            <person name="Wing R.A."/>
            <person name="Wolfner M.F."/>
            <person name="Wong A."/>
            <person name="Wong G.K."/>
            <person name="Wu C.I."/>
            <person name="Wu G."/>
            <person name="Yamamoto D."/>
            <person name="Yang H.P."/>
            <person name="Yang S.P."/>
            <person name="Yorke J.A."/>
            <person name="Yoshida K."/>
            <person name="Zdobnov E."/>
            <person name="Zhang P."/>
            <person name="Zhang Y."/>
            <person name="Zimin A.V."/>
            <person name="Baldwin J."/>
            <person name="Abdouelleil A."/>
            <person name="Abdulkadir J."/>
            <person name="Abebe A."/>
            <person name="Abera B."/>
            <person name="Abreu J."/>
            <person name="Acer S.C."/>
            <person name="Aftuck L."/>
            <person name="Alexander A."/>
            <person name="An P."/>
            <person name="Anderson E."/>
            <person name="Anderson S."/>
            <person name="Arachi H."/>
            <person name="Azer M."/>
            <person name="Bachantsang P."/>
            <person name="Barry A."/>
            <person name="Bayul T."/>
            <person name="Berlin A."/>
            <person name="Bessette D."/>
            <person name="Bloom T."/>
            <person name="Blye J."/>
            <person name="Boguslavskiy L."/>
            <person name="Bonnet C."/>
            <person name="Boukhgalter B."/>
            <person name="Bourzgui I."/>
            <person name="Brown A."/>
            <person name="Cahill P."/>
            <person name="Channer S."/>
            <person name="Cheshatsang Y."/>
            <person name="Chuda L."/>
            <person name="Citroen M."/>
            <person name="Collymore A."/>
            <person name="Cooke P."/>
            <person name="Costello M."/>
            <person name="D'Aco K."/>
            <person name="Daza R."/>
            <person name="De Haan G."/>
            <person name="DeGray S."/>
            <person name="DeMaso C."/>
            <person name="Dhargay N."/>
            <person name="Dooley K."/>
            <person name="Dooley E."/>
            <person name="Doricent M."/>
            <person name="Dorje P."/>
            <person name="Dorjee K."/>
            <person name="Dupes A."/>
            <person name="Elong R."/>
            <person name="Falk J."/>
            <person name="Farina A."/>
            <person name="Faro S."/>
            <person name="Ferguson D."/>
            <person name="Fisher S."/>
            <person name="Foley C.D."/>
            <person name="Franke A."/>
            <person name="Friedrich D."/>
            <person name="Gadbois L."/>
            <person name="Gearin G."/>
            <person name="Gearin C.R."/>
            <person name="Giannoukos G."/>
            <person name="Goode T."/>
            <person name="Graham J."/>
            <person name="Grandbois E."/>
            <person name="Grewal S."/>
            <person name="Gyaltsen K."/>
            <person name="Hafez N."/>
            <person name="Hagos B."/>
            <person name="Hall J."/>
            <person name="Henson C."/>
            <person name="Hollinger A."/>
            <person name="Honan T."/>
            <person name="Huard M.D."/>
            <person name="Hughes L."/>
            <person name="Hurhula B."/>
            <person name="Husby M.E."/>
            <person name="Kamat A."/>
            <person name="Kanga B."/>
            <person name="Kashin S."/>
            <person name="Khazanovich D."/>
            <person name="Kisner P."/>
            <person name="Lance K."/>
            <person name="Lara M."/>
            <person name="Lee W."/>
            <person name="Lennon N."/>
            <person name="Letendre F."/>
            <person name="LeVine R."/>
            <person name="Lipovsky A."/>
            <person name="Liu X."/>
            <person name="Liu J."/>
            <person name="Liu S."/>
            <person name="Lokyitsang T."/>
            <person name="Lokyitsang Y."/>
            <person name="Lubonja R."/>
            <person name="Lui A."/>
            <person name="MacDonald P."/>
            <person name="Magnisalis V."/>
            <person name="Maru K."/>
            <person name="Matthews C."/>
            <person name="McCusker W."/>
            <person name="McDonough S."/>
            <person name="Mehta T."/>
            <person name="Meldrim J."/>
            <person name="Meneus L."/>
            <person name="Mihai O."/>
            <person name="Mihalev A."/>
            <person name="Mihova T."/>
            <person name="Mittelman R."/>
            <person name="Mlenga V."/>
            <person name="Montmayeur A."/>
            <person name="Mulrain L."/>
            <person name="Navidi A."/>
            <person name="Naylor J."/>
            <person name="Negash T."/>
            <person name="Nguyen T."/>
            <person name="Nguyen N."/>
            <person name="Nicol R."/>
            <person name="Norbu C."/>
            <person name="Norbu N."/>
            <person name="Novod N."/>
            <person name="O'Neill B."/>
            <person name="Osman S."/>
            <person name="Markiewicz E."/>
            <person name="Oyono O.L."/>
            <person name="Patti C."/>
            <person name="Phunkhang P."/>
            <person name="Pierre F."/>
            <person name="Priest M."/>
            <person name="Raghuraman S."/>
            <person name="Rege F."/>
            <person name="Reyes R."/>
            <person name="Rise C."/>
            <person name="Rogov P."/>
            <person name="Ross K."/>
            <person name="Ryan E."/>
            <person name="Settipalli S."/>
            <person name="Shea T."/>
            <person name="Sherpa N."/>
            <person name="Shi L."/>
            <person name="Shih D."/>
            <person name="Sparrow T."/>
            <person name="Spaulding J."/>
            <person name="Stalker J."/>
            <person name="Stange-Thomann N."/>
            <person name="Stavropoulos S."/>
            <person name="Stone C."/>
            <person name="Strader C."/>
            <person name="Tesfaye S."/>
            <person name="Thomson T."/>
            <person name="Thoulutsang Y."/>
            <person name="Thoulutsang D."/>
            <person name="Topham K."/>
            <person name="Topping I."/>
            <person name="Tsamla T."/>
            <person name="Vassiliev H."/>
            <person name="Vo A."/>
            <person name="Wangchuk T."/>
            <person name="Wangdi T."/>
            <person name="Weiand M."/>
            <person name="Wilkinson J."/>
            <person name="Wilson A."/>
            <person name="Yadav S."/>
            <person name="Young G."/>
            <person name="Yu Q."/>
            <person name="Zembek L."/>
            <person name="Zhong D."/>
            <person name="Zimmer A."/>
            <person name="Zwirko Z."/>
            <person name="Jaffe D.B."/>
            <person name="Alvarez P."/>
            <person name="Brockman W."/>
            <person name="Butler J."/>
            <person name="Chin C."/>
            <person name="Gnerre S."/>
            <person name="Grabherr M."/>
            <person name="Kleber M."/>
            <person name="Mauceli E."/>
            <person name="MacCallum I."/>
        </authorList>
    </citation>
    <scope>NUCLEOTIDE SEQUENCE [LARGE SCALE GENOMIC DNA]</scope>
    <source>
        <strain evidence="3">Tucson 14024-0371.13</strain>
    </source>
</reference>
<gene>
    <name evidence="2" type="primary">Dana\GF26255</name>
    <name evidence="2" type="ORF">GF26255</name>
</gene>
<dbReference type="InterPro" id="IPR051333">
    <property type="entry name" value="CLIP_Serine_Protease"/>
</dbReference>
<dbReference type="OrthoDB" id="7863612at2759"/>
<proteinExistence type="predicted"/>